<reference evidence="1 2" key="1">
    <citation type="journal article" date="2023" name="Life. Sci Alliance">
        <title>Evolutionary insights into 3D genome organization and epigenetic landscape of Vigna mungo.</title>
        <authorList>
            <person name="Junaid A."/>
            <person name="Singh B."/>
            <person name="Bhatia S."/>
        </authorList>
    </citation>
    <scope>NUCLEOTIDE SEQUENCE [LARGE SCALE GENOMIC DNA]</scope>
    <source>
        <strain evidence="1">Urdbean</strain>
    </source>
</reference>
<gene>
    <name evidence="1" type="ORF">V8G54_005264</name>
</gene>
<evidence type="ECO:0000313" key="1">
    <source>
        <dbReference type="EMBL" id="WVZ17942.1"/>
    </source>
</evidence>
<dbReference type="EMBL" id="CP144699">
    <property type="protein sequence ID" value="WVZ17942.1"/>
    <property type="molecule type" value="Genomic_DNA"/>
</dbReference>
<sequence length="106" mass="12478">MIGKGPIEKTLPQSKILGVFGMNYFVVPDEFSSIHPITWVQLEAACTALDMKFWWKKLLEMVNNQLDLFVLIIISILGQWTVKRRVRFWGDSIVEQRLFLFFIMVR</sequence>
<keyword evidence="2" id="KW-1185">Reference proteome</keyword>
<protein>
    <submittedName>
        <fullName evidence="1">Uncharacterized protein</fullName>
    </submittedName>
</protein>
<dbReference type="AlphaFoldDB" id="A0AAQ3S5C0"/>
<organism evidence="1 2">
    <name type="scientific">Vigna mungo</name>
    <name type="common">Black gram</name>
    <name type="synonym">Phaseolus mungo</name>
    <dbReference type="NCBI Taxonomy" id="3915"/>
    <lineage>
        <taxon>Eukaryota</taxon>
        <taxon>Viridiplantae</taxon>
        <taxon>Streptophyta</taxon>
        <taxon>Embryophyta</taxon>
        <taxon>Tracheophyta</taxon>
        <taxon>Spermatophyta</taxon>
        <taxon>Magnoliopsida</taxon>
        <taxon>eudicotyledons</taxon>
        <taxon>Gunneridae</taxon>
        <taxon>Pentapetalae</taxon>
        <taxon>rosids</taxon>
        <taxon>fabids</taxon>
        <taxon>Fabales</taxon>
        <taxon>Fabaceae</taxon>
        <taxon>Papilionoideae</taxon>
        <taxon>50 kb inversion clade</taxon>
        <taxon>NPAAA clade</taxon>
        <taxon>indigoferoid/millettioid clade</taxon>
        <taxon>Phaseoleae</taxon>
        <taxon>Vigna</taxon>
    </lineage>
</organism>
<proteinExistence type="predicted"/>
<dbReference type="Proteomes" id="UP001374535">
    <property type="component" value="Chromosome 2"/>
</dbReference>
<name>A0AAQ3S5C0_VIGMU</name>
<evidence type="ECO:0000313" key="2">
    <source>
        <dbReference type="Proteomes" id="UP001374535"/>
    </source>
</evidence>
<accession>A0AAQ3S5C0</accession>